<reference evidence="1" key="2">
    <citation type="submission" date="2020-07" db="EMBL/GenBank/DDBJ databases">
        <authorList>
            <consortium name="NCBI Pathogen Detection Project"/>
        </authorList>
    </citation>
    <scope>NUCLEOTIDE SEQUENCE</scope>
    <source>
        <strain evidence="1">C25</strain>
    </source>
</reference>
<comment type="caution">
    <text evidence="1">The sequence shown here is derived from an EMBL/GenBank/DDBJ whole genome shotgun (WGS) entry which is preliminary data.</text>
</comment>
<sequence>MEQKEALEYLVELGLENNPIVRVDGLGVYSKTQLRRMEKPVADTLSVSTLTGLVDFVKNNIDKLTGELLVHVKSYEEVYLYSPLNEDRNRELFLRAEAILPSNIRYDRFLDTEQFNIMLQSSFVDKGDRKTLLTYTALTQDGPVRTIGDDGVSQQVTVKTGVASLENAKVPNPVELAPYRTFPEVEQPTSKFIFRMKEGPSAALFEADGGAWRNEAIKNIKEYLAKELEEFKNVKIIA</sequence>
<dbReference type="Proteomes" id="UP000855421">
    <property type="component" value="Unassembled WGS sequence"/>
</dbReference>
<evidence type="ECO:0008006" key="3">
    <source>
        <dbReference type="Google" id="ProtNLM"/>
    </source>
</evidence>
<accession>A0AAN5NC73</accession>
<dbReference type="AlphaFoldDB" id="A0AAN5NC73"/>
<gene>
    <name evidence="1" type="ORF">I9063_002917</name>
</gene>
<proteinExistence type="predicted"/>
<organism evidence="1 2">
    <name type="scientific">Clostridium perfringens</name>
    <dbReference type="NCBI Taxonomy" id="1502"/>
    <lineage>
        <taxon>Bacteria</taxon>
        <taxon>Bacillati</taxon>
        <taxon>Bacillota</taxon>
        <taxon>Clostridia</taxon>
        <taxon>Eubacteriales</taxon>
        <taxon>Clostridiaceae</taxon>
        <taxon>Clostridium</taxon>
    </lineage>
</organism>
<evidence type="ECO:0000313" key="2">
    <source>
        <dbReference type="Proteomes" id="UP000855421"/>
    </source>
</evidence>
<dbReference type="EMBL" id="DACTBT010000028">
    <property type="protein sequence ID" value="HAT4299513.1"/>
    <property type="molecule type" value="Genomic_DNA"/>
</dbReference>
<protein>
    <recommendedName>
        <fullName evidence="3">Phage protein</fullName>
    </recommendedName>
</protein>
<dbReference type="RefSeq" id="WP_110003768.1">
    <property type="nucleotide sequence ID" value="NZ_PJSI01000013.1"/>
</dbReference>
<reference evidence="1" key="1">
    <citation type="journal article" date="2018" name="Genome Biol.">
        <title>SKESA: strategic k-mer extension for scrupulous assemblies.</title>
        <authorList>
            <person name="Souvorov A."/>
            <person name="Agarwala R."/>
            <person name="Lipman D.J."/>
        </authorList>
    </citation>
    <scope>NUCLEOTIDE SEQUENCE</scope>
    <source>
        <strain evidence="1">C25</strain>
    </source>
</reference>
<evidence type="ECO:0000313" key="1">
    <source>
        <dbReference type="EMBL" id="HAT4299513.1"/>
    </source>
</evidence>
<name>A0AAN5NC73_CLOPF</name>